<dbReference type="PANTHER" id="PTHR39084">
    <property type="entry name" value="MEMBRANE PROTEIN-RELATED"/>
    <property type="match status" value="1"/>
</dbReference>
<evidence type="ECO:0000313" key="4">
    <source>
        <dbReference type="Proteomes" id="UP000538507"/>
    </source>
</evidence>
<dbReference type="PANTHER" id="PTHR39084:SF1">
    <property type="entry name" value="DUF4010 DOMAIN-CONTAINING PROTEIN"/>
    <property type="match status" value="1"/>
</dbReference>
<feature type="domain" description="DUF4010" evidence="2">
    <location>
        <begin position="30"/>
        <end position="237"/>
    </location>
</feature>
<evidence type="ECO:0000256" key="1">
    <source>
        <dbReference type="SAM" id="Phobius"/>
    </source>
</evidence>
<feature type="transmembrane region" description="Helical" evidence="1">
    <location>
        <begin position="115"/>
        <end position="136"/>
    </location>
</feature>
<sequence length="263" mass="26647">MTIVILPILPNKAIDPWQAINPFELWMLTILVGAVSFAGYILIKLSGARAGILLTGASGGIVSSTALTLSFARQSKQMPVLSPLLSAGAMLAGAVSLARVLLICGAIAPVVFTELALSLAPAAAILAIAGGFAALLQRPDDSSDFSPRNPLEVMVVLRFALLLAVVTVLTRMTLIVFGTQSLMALAFVTGLGDLDAITLAVAKLSSIQVPADAAARAIAVAAFANLLAKAVLAASMGSIAYAVRFAIAGGVATLAGIAGTLLV</sequence>
<keyword evidence="1" id="KW-1133">Transmembrane helix</keyword>
<dbReference type="InterPro" id="IPR025105">
    <property type="entry name" value="DUF4010"/>
</dbReference>
<feature type="transmembrane region" description="Helical" evidence="1">
    <location>
        <begin position="50"/>
        <end position="72"/>
    </location>
</feature>
<feature type="transmembrane region" description="Helical" evidence="1">
    <location>
        <begin position="84"/>
        <end position="108"/>
    </location>
</feature>
<dbReference type="Pfam" id="PF13194">
    <property type="entry name" value="DUF4010"/>
    <property type="match status" value="1"/>
</dbReference>
<dbReference type="EMBL" id="JACIGO010000002">
    <property type="protein sequence ID" value="MBB4290323.1"/>
    <property type="molecule type" value="Genomic_DNA"/>
</dbReference>
<feature type="transmembrane region" description="Helical" evidence="1">
    <location>
        <begin position="25"/>
        <end position="43"/>
    </location>
</feature>
<feature type="transmembrane region" description="Helical" evidence="1">
    <location>
        <begin position="241"/>
        <end position="262"/>
    </location>
</feature>
<keyword evidence="1" id="KW-0472">Membrane</keyword>
<feature type="transmembrane region" description="Helical" evidence="1">
    <location>
        <begin position="184"/>
        <end position="202"/>
    </location>
</feature>
<gene>
    <name evidence="3" type="ORF">GGE16_002363</name>
</gene>
<dbReference type="Proteomes" id="UP000538507">
    <property type="component" value="Unassembled WGS sequence"/>
</dbReference>
<reference evidence="3 4" key="1">
    <citation type="submission" date="2020-08" db="EMBL/GenBank/DDBJ databases">
        <title>Genomic Encyclopedia of Type Strains, Phase IV (KMG-V): Genome sequencing to study the core and pangenomes of soil and plant-associated prokaryotes.</title>
        <authorList>
            <person name="Whitman W."/>
        </authorList>
    </citation>
    <scope>NUCLEOTIDE SEQUENCE [LARGE SCALE GENOMIC DNA]</scope>
    <source>
        <strain evidence="3 4">SEMIA 415</strain>
    </source>
</reference>
<comment type="caution">
    <text evidence="3">The sequence shown here is derived from an EMBL/GenBank/DDBJ whole genome shotgun (WGS) entry which is preliminary data.</text>
</comment>
<feature type="transmembrane region" description="Helical" evidence="1">
    <location>
        <begin position="156"/>
        <end position="177"/>
    </location>
</feature>
<evidence type="ECO:0000259" key="2">
    <source>
        <dbReference type="Pfam" id="PF13194"/>
    </source>
</evidence>
<organism evidence="3 4">
    <name type="scientific">Rhizobium leguminosarum</name>
    <dbReference type="NCBI Taxonomy" id="384"/>
    <lineage>
        <taxon>Bacteria</taxon>
        <taxon>Pseudomonadati</taxon>
        <taxon>Pseudomonadota</taxon>
        <taxon>Alphaproteobacteria</taxon>
        <taxon>Hyphomicrobiales</taxon>
        <taxon>Rhizobiaceae</taxon>
        <taxon>Rhizobium/Agrobacterium group</taxon>
        <taxon>Rhizobium</taxon>
    </lineage>
</organism>
<dbReference type="AlphaFoldDB" id="A0AAE2SX24"/>
<accession>A0AAE2SX24</accession>
<keyword evidence="1" id="KW-0812">Transmembrane</keyword>
<feature type="transmembrane region" description="Helical" evidence="1">
    <location>
        <begin position="214"/>
        <end position="234"/>
    </location>
</feature>
<proteinExistence type="predicted"/>
<evidence type="ECO:0000313" key="3">
    <source>
        <dbReference type="EMBL" id="MBB4290323.1"/>
    </source>
</evidence>
<protein>
    <submittedName>
        <fullName evidence="3">Uncharacterized membrane protein (DUF4010 family)</fullName>
    </submittedName>
</protein>
<name>A0AAE2SX24_RHILE</name>